<dbReference type="Proteomes" id="UP000240728">
    <property type="component" value="Unassembled WGS sequence"/>
</dbReference>
<organism evidence="1 2">
    <name type="scientific">Photobacterium kishitanii</name>
    <dbReference type="NCBI Taxonomy" id="318456"/>
    <lineage>
        <taxon>Bacteria</taxon>
        <taxon>Pseudomonadati</taxon>
        <taxon>Pseudomonadota</taxon>
        <taxon>Gammaproteobacteria</taxon>
        <taxon>Vibrionales</taxon>
        <taxon>Vibrionaceae</taxon>
        <taxon>Photobacterium</taxon>
    </lineage>
</organism>
<gene>
    <name evidence="1" type="ORF">C0W53_22955</name>
</gene>
<protein>
    <submittedName>
        <fullName evidence="1">Uncharacterized protein</fullName>
    </submittedName>
</protein>
<name>A0AAX0YQ55_9GAMM</name>
<dbReference type="AlphaFoldDB" id="A0AAX0YQ55"/>
<sequence>MTINSMGVSDNKSDVMWCVYSMYTHELVEITSDIKGFCASANLGKSAYIQIYKTHQICPKKKRPYLPTYKGFFIRRHGNDSISFPDKVLRKPEFLNIYTYPGCELIEKIPFSTLKEWLISKGCSVYGTTTMYATYKRDQKKQFAKLHYKNMFARPVYGDIPDDERKYYDFEIPFPPIVRSDELRSTKYWAIFNDSLDLVTITNNIAEFLESSVGIPAERGKMIYATNQVSKRVRDQYPSPITDYFRGYCIRLVEDLEVGTSLPLPKPIGDNALMGGKDLFVWNENDRNSIFSSEDFYVSQLVPAYQKTFRTEIIDKEALYLQANNFKNDPVSRVDGKFGAVYASDVSDEEIAMILSALEVKILK</sequence>
<accession>A0AAX0YQ55</accession>
<proteinExistence type="predicted"/>
<dbReference type="EMBL" id="PYOZ01000038">
    <property type="protein sequence ID" value="PSX38693.1"/>
    <property type="molecule type" value="Genomic_DNA"/>
</dbReference>
<evidence type="ECO:0000313" key="1">
    <source>
        <dbReference type="EMBL" id="PSX38693.1"/>
    </source>
</evidence>
<comment type="caution">
    <text evidence="1">The sequence shown here is derived from an EMBL/GenBank/DDBJ whole genome shotgun (WGS) entry which is preliminary data.</text>
</comment>
<keyword evidence="2" id="KW-1185">Reference proteome</keyword>
<dbReference type="RefSeq" id="WP_045043203.1">
    <property type="nucleotide sequence ID" value="NZ_JZTB01000013.1"/>
</dbReference>
<evidence type="ECO:0000313" key="2">
    <source>
        <dbReference type="Proteomes" id="UP000240728"/>
    </source>
</evidence>
<reference evidence="1 2" key="1">
    <citation type="submission" date="2018-01" db="EMBL/GenBank/DDBJ databases">
        <title>Whole genome sequencing of Histamine producing bacteria.</title>
        <authorList>
            <person name="Butler K."/>
        </authorList>
    </citation>
    <scope>NUCLEOTIDE SEQUENCE [LARGE SCALE GENOMIC DNA]</scope>
    <source>
        <strain evidence="1 2">A1-4</strain>
    </source>
</reference>